<accession>A0A1I4F3A7</accession>
<evidence type="ECO:0000313" key="1">
    <source>
        <dbReference type="EMBL" id="SFL10871.1"/>
    </source>
</evidence>
<dbReference type="EMBL" id="FOSL01000033">
    <property type="protein sequence ID" value="SFL10871.1"/>
    <property type="molecule type" value="Genomic_DNA"/>
</dbReference>
<keyword evidence="2" id="KW-1185">Reference proteome</keyword>
<organism evidence="1 2">
    <name type="scientific">Neomesorhizobium albiziae</name>
    <dbReference type="NCBI Taxonomy" id="335020"/>
    <lineage>
        <taxon>Bacteria</taxon>
        <taxon>Pseudomonadati</taxon>
        <taxon>Pseudomonadota</taxon>
        <taxon>Alphaproteobacteria</taxon>
        <taxon>Hyphomicrobiales</taxon>
        <taxon>Phyllobacteriaceae</taxon>
        <taxon>Neomesorhizobium</taxon>
    </lineage>
</organism>
<evidence type="ECO:0000313" key="2">
    <source>
        <dbReference type="Proteomes" id="UP000323300"/>
    </source>
</evidence>
<protein>
    <submittedName>
        <fullName evidence="1">Transcriptional regulator, predicted component of viral defense system</fullName>
    </submittedName>
</protein>
<reference evidence="1 2" key="1">
    <citation type="submission" date="2016-10" db="EMBL/GenBank/DDBJ databases">
        <authorList>
            <person name="Varghese N."/>
            <person name="Submissions S."/>
        </authorList>
    </citation>
    <scope>NUCLEOTIDE SEQUENCE [LARGE SCALE GENOMIC DNA]</scope>
    <source>
        <strain evidence="1 2">DSM 21822</strain>
    </source>
</reference>
<name>A0A1I4F3A7_9HYPH</name>
<proteinExistence type="predicted"/>
<sequence>MAYLIVPVSLSYCIEFALFANFRDIVIAMNSHALPEGRARLAAVIKAAGPVVRIEDAQEALRISRTTASKLLSRWASQGWLRRVGTGAYMPVQLELLDAEHVVEDPWILVPVLFDPAYVGGRTAAEHWDLTEQIFRDIVVYTQRRVNAPAVERQGAIFSVRHIAEAKLFGTQSIWRGRTRIAVSDIHRTIVDMLDDPAAGGGIQHVADCLAQYLRRNDSDPEKLIGYAERLGNGAVFKRLGFLSERLPQGKALAEACSPRLTKGHALLDPALESPRLVTRWRLRVPESWAGA</sequence>
<dbReference type="Proteomes" id="UP000323300">
    <property type="component" value="Unassembled WGS sequence"/>
</dbReference>
<gene>
    <name evidence="1" type="ORF">SAMN04488498_1339</name>
</gene>
<dbReference type="AlphaFoldDB" id="A0A1I4F3A7"/>